<feature type="compositionally biased region" description="Polar residues" evidence="1">
    <location>
        <begin position="61"/>
        <end position="72"/>
    </location>
</feature>
<protein>
    <submittedName>
        <fullName evidence="2">Uncharacterized protein</fullName>
    </submittedName>
</protein>
<evidence type="ECO:0000313" key="2">
    <source>
        <dbReference type="EMBL" id="RMZ68050.1"/>
    </source>
</evidence>
<accession>A0A3M7M0X6</accession>
<evidence type="ECO:0000313" key="3">
    <source>
        <dbReference type="Proteomes" id="UP000265663"/>
    </source>
</evidence>
<proteinExistence type="predicted"/>
<name>A0A3M7M0X6_9PLEO</name>
<reference evidence="2 3" key="1">
    <citation type="journal article" date="2014" name="PLoS ONE">
        <title>De novo Genome Assembly of the Fungal Plant Pathogen Pyrenophora semeniperda.</title>
        <authorList>
            <person name="Soliai M.M."/>
            <person name="Meyer S.E."/>
            <person name="Udall J.A."/>
            <person name="Elzinga D.E."/>
            <person name="Hermansen R.A."/>
            <person name="Bodily P.M."/>
            <person name="Hart A.A."/>
            <person name="Coleman C.E."/>
        </authorList>
    </citation>
    <scope>NUCLEOTIDE SEQUENCE [LARGE SCALE GENOMIC DNA]</scope>
    <source>
        <strain evidence="2 3">CCB06</strain>
        <tissue evidence="2">Mycelium</tissue>
    </source>
</reference>
<evidence type="ECO:0000256" key="1">
    <source>
        <dbReference type="SAM" id="MobiDB-lite"/>
    </source>
</evidence>
<feature type="region of interest" description="Disordered" evidence="1">
    <location>
        <begin position="51"/>
        <end position="72"/>
    </location>
</feature>
<dbReference type="AlphaFoldDB" id="A0A3M7M0X6"/>
<gene>
    <name evidence="2" type="ORF">GMOD_00004208</name>
</gene>
<sequence length="155" mass="17576">MMYFQNTFPTAPIAFNFARRHLNMITNITDQRNYEPLRVLVPGLRARIRNSLSSPDRRESAPSSRHWTAASPTNPLLLPTSTIPASLLHRGRACLSNLNKFSRRQTFNTDFLFSAVITFDSRPLTAKTPISPWSGDPSIYPQSSILSLGKWRNVM</sequence>
<organism evidence="2 3">
    <name type="scientific">Pyrenophora seminiperda CCB06</name>
    <dbReference type="NCBI Taxonomy" id="1302712"/>
    <lineage>
        <taxon>Eukaryota</taxon>
        <taxon>Fungi</taxon>
        <taxon>Dikarya</taxon>
        <taxon>Ascomycota</taxon>
        <taxon>Pezizomycotina</taxon>
        <taxon>Dothideomycetes</taxon>
        <taxon>Pleosporomycetidae</taxon>
        <taxon>Pleosporales</taxon>
        <taxon>Pleosporineae</taxon>
        <taxon>Pleosporaceae</taxon>
        <taxon>Pyrenophora</taxon>
    </lineage>
</organism>
<dbReference type="Proteomes" id="UP000265663">
    <property type="component" value="Unassembled WGS sequence"/>
</dbReference>
<dbReference type="EMBL" id="KE747814">
    <property type="protein sequence ID" value="RMZ68050.1"/>
    <property type="molecule type" value="Genomic_DNA"/>
</dbReference>
<keyword evidence="3" id="KW-1185">Reference proteome</keyword>